<comment type="caution">
    <text evidence="2">The sequence shown here is derived from an EMBL/GenBank/DDBJ whole genome shotgun (WGS) entry which is preliminary data.</text>
</comment>
<evidence type="ECO:0000313" key="3">
    <source>
        <dbReference type="Proteomes" id="UP000739538"/>
    </source>
</evidence>
<reference evidence="2" key="2">
    <citation type="journal article" date="2021" name="Microbiome">
        <title>Successional dynamics and alternative stable states in a saline activated sludge microbial community over 9 years.</title>
        <authorList>
            <person name="Wang Y."/>
            <person name="Ye J."/>
            <person name="Ju F."/>
            <person name="Liu L."/>
            <person name="Boyd J.A."/>
            <person name="Deng Y."/>
            <person name="Parks D.H."/>
            <person name="Jiang X."/>
            <person name="Yin X."/>
            <person name="Woodcroft B.J."/>
            <person name="Tyson G.W."/>
            <person name="Hugenholtz P."/>
            <person name="Polz M.F."/>
            <person name="Zhang T."/>
        </authorList>
    </citation>
    <scope>NUCLEOTIDE SEQUENCE</scope>
    <source>
        <strain evidence="2">HKST-UBA02</strain>
    </source>
</reference>
<feature type="signal peptide" evidence="1">
    <location>
        <begin position="1"/>
        <end position="22"/>
    </location>
</feature>
<dbReference type="AlphaFoldDB" id="A0A956SDE6"/>
<dbReference type="Proteomes" id="UP000739538">
    <property type="component" value="Unassembled WGS sequence"/>
</dbReference>
<gene>
    <name evidence="2" type="ORF">KDA27_00440</name>
</gene>
<proteinExistence type="predicted"/>
<protein>
    <submittedName>
        <fullName evidence="2">Uncharacterized protein</fullName>
    </submittedName>
</protein>
<evidence type="ECO:0000313" key="2">
    <source>
        <dbReference type="EMBL" id="MCA9754238.1"/>
    </source>
</evidence>
<organism evidence="2 3">
    <name type="scientific">Eiseniibacteriota bacterium</name>
    <dbReference type="NCBI Taxonomy" id="2212470"/>
    <lineage>
        <taxon>Bacteria</taxon>
        <taxon>Candidatus Eiseniibacteriota</taxon>
    </lineage>
</organism>
<reference evidence="2" key="1">
    <citation type="submission" date="2020-04" db="EMBL/GenBank/DDBJ databases">
        <authorList>
            <person name="Zhang T."/>
        </authorList>
    </citation>
    <scope>NUCLEOTIDE SEQUENCE</scope>
    <source>
        <strain evidence="2">HKST-UBA02</strain>
    </source>
</reference>
<keyword evidence="1" id="KW-0732">Signal</keyword>
<feature type="chain" id="PRO_5038097528" evidence="1">
    <location>
        <begin position="23"/>
        <end position="121"/>
    </location>
</feature>
<evidence type="ECO:0000256" key="1">
    <source>
        <dbReference type="SAM" id="SignalP"/>
    </source>
</evidence>
<name>A0A956SDE6_UNCEI</name>
<sequence length="121" mass="13574">MGVKFRSLLLLAALVAGVPALDAETTVAQDSPGRILMVFSVGGVLTEDGTLWQYSPSRKWQTIDEAFLDQGRETKILPLPVRANEIDDMETWGFFKTKSGACYLYDLETNEWRELPPPPRK</sequence>
<accession>A0A956SDE6</accession>
<dbReference type="EMBL" id="JAGQHS010000001">
    <property type="protein sequence ID" value="MCA9754238.1"/>
    <property type="molecule type" value="Genomic_DNA"/>
</dbReference>